<proteinExistence type="predicted"/>
<sequence>MKLPDYRRICDGSISRLNIKSIETLTFATKNAEITASFLPFSLLFTKSLYIAHNQYVSLSLSLRRIRIYHVLSESVWAYSYLSRLKYLFLGLFVSISAYMYLFWRNDIYLGLSFKWLYLSDALVFLVVQKISWGGSIFVSISNGLICRMTHIPENGLIRIYKAVGGAPNLSY</sequence>
<dbReference type="Proteomes" id="UP000597762">
    <property type="component" value="Unassembled WGS sequence"/>
</dbReference>
<comment type="caution">
    <text evidence="2">The sequence shown here is derived from an EMBL/GenBank/DDBJ whole genome shotgun (WGS) entry which is preliminary data.</text>
</comment>
<accession>A0A812ECG8</accession>
<evidence type="ECO:0000256" key="1">
    <source>
        <dbReference type="SAM" id="Phobius"/>
    </source>
</evidence>
<protein>
    <submittedName>
        <fullName evidence="2">Uncharacterized protein</fullName>
    </submittedName>
</protein>
<reference evidence="2" key="1">
    <citation type="submission" date="2021-01" db="EMBL/GenBank/DDBJ databases">
        <authorList>
            <person name="Li R."/>
            <person name="Bekaert M."/>
        </authorList>
    </citation>
    <scope>NUCLEOTIDE SEQUENCE</scope>
    <source>
        <strain evidence="2">Farmed</strain>
    </source>
</reference>
<evidence type="ECO:0000313" key="2">
    <source>
        <dbReference type="EMBL" id="CAE1319720.1"/>
    </source>
</evidence>
<keyword evidence="1" id="KW-1133">Transmembrane helix</keyword>
<dbReference type="EMBL" id="CAHIKZ030005119">
    <property type="protein sequence ID" value="CAE1319720.1"/>
    <property type="molecule type" value="Genomic_DNA"/>
</dbReference>
<dbReference type="AlphaFoldDB" id="A0A812ECG8"/>
<gene>
    <name evidence="2" type="ORF">SPHA_70009</name>
</gene>
<organism evidence="2 3">
    <name type="scientific">Acanthosepion pharaonis</name>
    <name type="common">Pharaoh cuttlefish</name>
    <name type="synonym">Sepia pharaonis</name>
    <dbReference type="NCBI Taxonomy" id="158019"/>
    <lineage>
        <taxon>Eukaryota</taxon>
        <taxon>Metazoa</taxon>
        <taxon>Spiralia</taxon>
        <taxon>Lophotrochozoa</taxon>
        <taxon>Mollusca</taxon>
        <taxon>Cephalopoda</taxon>
        <taxon>Coleoidea</taxon>
        <taxon>Decapodiformes</taxon>
        <taxon>Sepiida</taxon>
        <taxon>Sepiina</taxon>
        <taxon>Sepiidae</taxon>
        <taxon>Acanthosepion</taxon>
    </lineage>
</organism>
<feature type="transmembrane region" description="Helical" evidence="1">
    <location>
        <begin position="87"/>
        <end position="104"/>
    </location>
</feature>
<feature type="transmembrane region" description="Helical" evidence="1">
    <location>
        <begin position="116"/>
        <end position="139"/>
    </location>
</feature>
<keyword evidence="1" id="KW-0472">Membrane</keyword>
<keyword evidence="3" id="KW-1185">Reference proteome</keyword>
<name>A0A812ECG8_ACAPH</name>
<keyword evidence="1" id="KW-0812">Transmembrane</keyword>
<evidence type="ECO:0000313" key="3">
    <source>
        <dbReference type="Proteomes" id="UP000597762"/>
    </source>
</evidence>